<gene>
    <name evidence="2" type="ORF">ACIB24_07575</name>
</gene>
<dbReference type="SUPFAM" id="SSF52540">
    <property type="entry name" value="P-loop containing nucleoside triphosphate hydrolases"/>
    <property type="match status" value="1"/>
</dbReference>
<dbReference type="EMBL" id="JBITLV010000002">
    <property type="protein sequence ID" value="MFI7586919.1"/>
    <property type="molecule type" value="Genomic_DNA"/>
</dbReference>
<evidence type="ECO:0000313" key="3">
    <source>
        <dbReference type="Proteomes" id="UP001612915"/>
    </source>
</evidence>
<organism evidence="2 3">
    <name type="scientific">Spongisporangium articulatum</name>
    <dbReference type="NCBI Taxonomy" id="3362603"/>
    <lineage>
        <taxon>Bacteria</taxon>
        <taxon>Bacillati</taxon>
        <taxon>Actinomycetota</taxon>
        <taxon>Actinomycetes</taxon>
        <taxon>Kineosporiales</taxon>
        <taxon>Kineosporiaceae</taxon>
        <taxon>Spongisporangium</taxon>
    </lineage>
</organism>
<name>A0ABW8AKL7_9ACTN</name>
<evidence type="ECO:0008006" key="4">
    <source>
        <dbReference type="Google" id="ProtNLM"/>
    </source>
</evidence>
<dbReference type="InterPro" id="IPR027417">
    <property type="entry name" value="P-loop_NTPase"/>
</dbReference>
<feature type="region of interest" description="Disordered" evidence="1">
    <location>
        <begin position="272"/>
        <end position="320"/>
    </location>
</feature>
<proteinExistence type="predicted"/>
<protein>
    <recommendedName>
        <fullName evidence="4">MinD-like ATPase involved in chromosome partitioning or flagellar assembly</fullName>
    </recommendedName>
</protein>
<reference evidence="2 3" key="1">
    <citation type="submission" date="2024-10" db="EMBL/GenBank/DDBJ databases">
        <title>The Natural Products Discovery Center: Release of the First 8490 Sequenced Strains for Exploring Actinobacteria Biosynthetic Diversity.</title>
        <authorList>
            <person name="Kalkreuter E."/>
            <person name="Kautsar S.A."/>
            <person name="Yang D."/>
            <person name="Bader C.D."/>
            <person name="Teijaro C.N."/>
            <person name="Fluegel L."/>
            <person name="Davis C.M."/>
            <person name="Simpson J.R."/>
            <person name="Lauterbach L."/>
            <person name="Steele A.D."/>
            <person name="Gui C."/>
            <person name="Meng S."/>
            <person name="Li G."/>
            <person name="Viehrig K."/>
            <person name="Ye F."/>
            <person name="Su P."/>
            <person name="Kiefer A.F."/>
            <person name="Nichols A."/>
            <person name="Cepeda A.J."/>
            <person name="Yan W."/>
            <person name="Fan B."/>
            <person name="Jiang Y."/>
            <person name="Adhikari A."/>
            <person name="Zheng C.-J."/>
            <person name="Schuster L."/>
            <person name="Cowan T.M."/>
            <person name="Smanski M.J."/>
            <person name="Chevrette M.G."/>
            <person name="De Carvalho L.P.S."/>
            <person name="Shen B."/>
        </authorList>
    </citation>
    <scope>NUCLEOTIDE SEQUENCE [LARGE SCALE GENOMIC DNA]</scope>
    <source>
        <strain evidence="2 3">NPDC049639</strain>
    </source>
</reference>
<feature type="compositionally biased region" description="Low complexity" evidence="1">
    <location>
        <begin position="287"/>
        <end position="306"/>
    </location>
</feature>
<dbReference type="Proteomes" id="UP001612915">
    <property type="component" value="Unassembled WGS sequence"/>
</dbReference>
<sequence>MSLVAVASAKGAPGVTTFSVALAALFGSAPGGLGAGGEPLLADLDPHGGDVALRYRTDDGKPLDPGVGLLSLTAAIRGGGMPQQPAALVERHSQRVAGGLPVLVGVSGPEQAAGVEALWPQLAATLSGTGRPVVADVGRLGPTRSLTPLLRAADAVLLLARAELEGLAHLRERVRRLIGGETDSGELGPGAARRVGVVLVSNERAVAARTEQLLRSGGLPVRVLGTVADDARGAALLGGGGRAGRTTLVRSVRTLLPAVHELVGATATTELTAGVPGPLAPQPYSMQPPAAHQPAGQQPAGQQPHPQRGPETAEIPVVRP</sequence>
<evidence type="ECO:0000256" key="1">
    <source>
        <dbReference type="SAM" id="MobiDB-lite"/>
    </source>
</evidence>
<comment type="caution">
    <text evidence="2">The sequence shown here is derived from an EMBL/GenBank/DDBJ whole genome shotgun (WGS) entry which is preliminary data.</text>
</comment>
<keyword evidence="3" id="KW-1185">Reference proteome</keyword>
<evidence type="ECO:0000313" key="2">
    <source>
        <dbReference type="EMBL" id="MFI7586919.1"/>
    </source>
</evidence>
<dbReference type="RefSeq" id="WP_398277566.1">
    <property type="nucleotide sequence ID" value="NZ_JBITLV010000002.1"/>
</dbReference>
<dbReference type="Gene3D" id="3.40.50.300">
    <property type="entry name" value="P-loop containing nucleotide triphosphate hydrolases"/>
    <property type="match status" value="1"/>
</dbReference>
<accession>A0ABW8AKL7</accession>